<dbReference type="PANTHER" id="PTHR33361:SF2">
    <property type="entry name" value="DUF885 DOMAIN-CONTAINING PROTEIN"/>
    <property type="match status" value="1"/>
</dbReference>
<evidence type="ECO:0008006" key="3">
    <source>
        <dbReference type="Google" id="ProtNLM"/>
    </source>
</evidence>
<organism evidence="1 2">
    <name type="scientific">Streptomyces badius</name>
    <dbReference type="NCBI Taxonomy" id="1941"/>
    <lineage>
        <taxon>Bacteria</taxon>
        <taxon>Bacillati</taxon>
        <taxon>Actinomycetota</taxon>
        <taxon>Actinomycetes</taxon>
        <taxon>Kitasatosporales</taxon>
        <taxon>Streptomycetaceae</taxon>
        <taxon>Streptomyces</taxon>
    </lineage>
</organism>
<dbReference type="RefSeq" id="WP_128816989.1">
    <property type="nucleotide sequence ID" value="NZ_BMSZ01000016.1"/>
</dbReference>
<accession>A0ABQ2TKN0</accession>
<reference evidence="2" key="1">
    <citation type="journal article" date="2019" name="Int. J. Syst. Evol. Microbiol.">
        <title>The Global Catalogue of Microorganisms (GCM) 10K type strain sequencing project: providing services to taxonomists for standard genome sequencing and annotation.</title>
        <authorList>
            <consortium name="The Broad Institute Genomics Platform"/>
            <consortium name="The Broad Institute Genome Sequencing Center for Infectious Disease"/>
            <person name="Wu L."/>
            <person name="Ma J."/>
        </authorList>
    </citation>
    <scope>NUCLEOTIDE SEQUENCE [LARGE SCALE GENOMIC DNA]</scope>
    <source>
        <strain evidence="2">JCM 4350</strain>
    </source>
</reference>
<protein>
    <recommendedName>
        <fullName evidence="3">DUF885 domain-containing protein</fullName>
    </recommendedName>
</protein>
<dbReference type="PANTHER" id="PTHR33361">
    <property type="entry name" value="GLR0591 PROTEIN"/>
    <property type="match status" value="1"/>
</dbReference>
<dbReference type="Proteomes" id="UP000659767">
    <property type="component" value="Unassembled WGS sequence"/>
</dbReference>
<comment type="caution">
    <text evidence="1">The sequence shown here is derived from an EMBL/GenBank/DDBJ whole genome shotgun (WGS) entry which is preliminary data.</text>
</comment>
<keyword evidence="2" id="KW-1185">Reference proteome</keyword>
<evidence type="ECO:0000313" key="2">
    <source>
        <dbReference type="Proteomes" id="UP000659767"/>
    </source>
</evidence>
<name>A0ABQ2TKN0_STRBA</name>
<dbReference type="InterPro" id="IPR010281">
    <property type="entry name" value="DUF885"/>
</dbReference>
<proteinExistence type="predicted"/>
<dbReference type="EMBL" id="BMSZ01000016">
    <property type="protein sequence ID" value="GGS70963.1"/>
    <property type="molecule type" value="Genomic_DNA"/>
</dbReference>
<evidence type="ECO:0000313" key="1">
    <source>
        <dbReference type="EMBL" id="GGS70963.1"/>
    </source>
</evidence>
<gene>
    <name evidence="1" type="ORF">GCM10010253_52410</name>
</gene>
<sequence length="562" mass="61941">MSDISSSALPRQVADAYVDALIELDPITGTYLGVPESSRRLPDFSPAGQEVSAGLIRATLRKLDAAERLPGADSDAERRCGRLLRERLTAELAVHEAEEGLRAVSNLSSPAHSITEVFTLMPTATEEDWKAIVERLRAVPAAYEGYRSSLALGLERKLYGGPRATATFVGQLTQWGGEGEGDGFFAEFVAPGPASLRAELDEAAGQAAASVLALRDWMRDVYAPAIEGAPDPVGRERYARWSRLYNGTDLDLDEAYAYGWSEYHRLLAEMKTEAEKVLPGAGPWEALAHLDVHGKHIEGVDEVRDWLQSLMDEAIEALDGTHFDLAERVRKVESRIAPPGGAAAPYYTSPSEDFSRPGRTWLPTMGETRFPVYDLVSTWYHEGVPGHHLQLAQWTHVADTLSRYQASVGMVSANAEGWALYAERLMDELGFLPDPERRLGYLDAQMMRACRVIVDIGMHLELEIPADSPFHPGERWTPDLAQEFFGNHSGRPADFVESELTRYLSMPGQAIGYKLGERAWLLGRENARAAHGDAFDLKAWHMAALSQGSLGLDDLVDELSRL</sequence>
<dbReference type="Pfam" id="PF05960">
    <property type="entry name" value="DUF885"/>
    <property type="match status" value="1"/>
</dbReference>